<evidence type="ECO:0000313" key="2">
    <source>
        <dbReference type="EMBL" id="SDK61467.1"/>
    </source>
</evidence>
<accession>A0A1G9DCC7</accession>
<keyword evidence="3" id="KW-1185">Reference proteome</keyword>
<protein>
    <recommendedName>
        <fullName evidence="1">DUF4180 domain-containing protein</fullName>
    </recommendedName>
</protein>
<dbReference type="STRING" id="633440.SAMN05421869_11780"/>
<organism evidence="2 3">
    <name type="scientific">Nonomuraea jiangxiensis</name>
    <dbReference type="NCBI Taxonomy" id="633440"/>
    <lineage>
        <taxon>Bacteria</taxon>
        <taxon>Bacillati</taxon>
        <taxon>Actinomycetota</taxon>
        <taxon>Actinomycetes</taxon>
        <taxon>Streptosporangiales</taxon>
        <taxon>Streptosporangiaceae</taxon>
        <taxon>Nonomuraea</taxon>
    </lineage>
</organism>
<dbReference type="OrthoDB" id="8595425at2"/>
<reference evidence="2 3" key="1">
    <citation type="submission" date="2016-10" db="EMBL/GenBank/DDBJ databases">
        <authorList>
            <person name="de Groot N.N."/>
        </authorList>
    </citation>
    <scope>NUCLEOTIDE SEQUENCE [LARGE SCALE GENOMIC DNA]</scope>
    <source>
        <strain evidence="2 3">CGMCC 4.6533</strain>
    </source>
</reference>
<dbReference type="Proteomes" id="UP000199202">
    <property type="component" value="Unassembled WGS sequence"/>
</dbReference>
<evidence type="ECO:0000259" key="1">
    <source>
        <dbReference type="Pfam" id="PF13788"/>
    </source>
</evidence>
<feature type="domain" description="DUF4180" evidence="1">
    <location>
        <begin position="4"/>
        <end position="111"/>
    </location>
</feature>
<evidence type="ECO:0000313" key="3">
    <source>
        <dbReference type="Proteomes" id="UP000199202"/>
    </source>
</evidence>
<dbReference type="Pfam" id="PF13788">
    <property type="entry name" value="DUF4180"/>
    <property type="match status" value="1"/>
</dbReference>
<name>A0A1G9DCC7_9ACTN</name>
<proteinExistence type="predicted"/>
<sequence>MLDDRVLVCAADGPPVRADRDALDLIGEAWGSGAEWVAVPVERFHEDFFELRTGVAGEITQKFVNYRLGLAVVGDVSRFTDASSALRAWVAESNRGRHLWFVSDLAELAARRAAGG</sequence>
<dbReference type="InterPro" id="IPR025438">
    <property type="entry name" value="DUF4180"/>
</dbReference>
<dbReference type="AlphaFoldDB" id="A0A1G9DCC7"/>
<gene>
    <name evidence="2" type="ORF">SAMN05421869_11780</name>
</gene>
<dbReference type="RefSeq" id="WP_090940687.1">
    <property type="nucleotide sequence ID" value="NZ_FNDJ01000017.1"/>
</dbReference>
<dbReference type="EMBL" id="FNDJ01000017">
    <property type="protein sequence ID" value="SDK61467.1"/>
    <property type="molecule type" value="Genomic_DNA"/>
</dbReference>